<proteinExistence type="inferred from homology"/>
<dbReference type="InterPro" id="IPR002394">
    <property type="entry name" value="Nicotinic_acetylcholine_rcpt"/>
</dbReference>
<dbReference type="PRINTS" id="PR00254">
    <property type="entry name" value="NICOTINICR"/>
</dbReference>
<dbReference type="SUPFAM" id="SSF90112">
    <property type="entry name" value="Neurotransmitter-gated ion-channel transmembrane pore"/>
    <property type="match status" value="1"/>
</dbReference>
<evidence type="ECO:0000256" key="11">
    <source>
        <dbReference type="ARBA" id="ARBA00023180"/>
    </source>
</evidence>
<dbReference type="Gene3D" id="2.70.170.10">
    <property type="entry name" value="Neurotransmitter-gated ion-channel ligand-binding domain"/>
    <property type="match status" value="1"/>
</dbReference>
<dbReference type="PRINTS" id="PR00252">
    <property type="entry name" value="NRIONCHANNEL"/>
</dbReference>
<dbReference type="InterPro" id="IPR038050">
    <property type="entry name" value="Neuro_actylchol_rec"/>
</dbReference>
<dbReference type="InterPro" id="IPR006201">
    <property type="entry name" value="Neur_channel"/>
</dbReference>
<dbReference type="SUPFAM" id="SSF63712">
    <property type="entry name" value="Nicotinic receptor ligand binding domain-like"/>
    <property type="match status" value="1"/>
</dbReference>
<dbReference type="InterPro" id="IPR006029">
    <property type="entry name" value="Neurotrans-gated_channel_TM"/>
</dbReference>
<dbReference type="InterPro" id="IPR036719">
    <property type="entry name" value="Neuro-gated_channel_TM_sf"/>
</dbReference>
<evidence type="ECO:0000256" key="4">
    <source>
        <dbReference type="ARBA" id="ARBA00022692"/>
    </source>
</evidence>
<evidence type="ECO:0000256" key="2">
    <source>
        <dbReference type="ARBA" id="ARBA00022448"/>
    </source>
</evidence>
<feature type="domain" description="Neurotransmitter-gated ion-channel ligand-binding" evidence="16">
    <location>
        <begin position="48"/>
        <end position="258"/>
    </location>
</feature>
<keyword evidence="12" id="KW-1071">Ligand-gated ion channel</keyword>
<dbReference type="CDD" id="cd18997">
    <property type="entry name" value="LGIC_ECD_nAChR"/>
    <property type="match status" value="1"/>
</dbReference>
<protein>
    <submittedName>
        <fullName evidence="18">Putative neuronal acetylcholine receptor subunit alpha-10</fullName>
    </submittedName>
</protein>
<evidence type="ECO:0000256" key="1">
    <source>
        <dbReference type="ARBA" id="ARBA00009237"/>
    </source>
</evidence>
<dbReference type="InterPro" id="IPR018000">
    <property type="entry name" value="Neurotransmitter_ion_chnl_CS"/>
</dbReference>
<dbReference type="GO" id="GO:0045211">
    <property type="term" value="C:postsynaptic membrane"/>
    <property type="evidence" value="ECO:0007669"/>
    <property type="project" value="InterPro"/>
</dbReference>
<dbReference type="GO" id="GO:0004888">
    <property type="term" value="F:transmembrane signaling receptor activity"/>
    <property type="evidence" value="ECO:0007669"/>
    <property type="project" value="InterPro"/>
</dbReference>
<dbReference type="Proteomes" id="UP000230750">
    <property type="component" value="Unassembled WGS sequence"/>
</dbReference>
<keyword evidence="2 15" id="KW-0813">Transport</keyword>
<evidence type="ECO:0000259" key="17">
    <source>
        <dbReference type="Pfam" id="PF02932"/>
    </source>
</evidence>
<accession>A0A2G8KCH8</accession>
<comment type="subcellular location">
    <subcellularLocation>
        <location evidence="14">Synaptic cell membrane</location>
        <topology evidence="14">Multi-pass membrane protein</topology>
    </subcellularLocation>
</comment>
<dbReference type="Gene3D" id="1.20.58.390">
    <property type="entry name" value="Neurotransmitter-gated ion-channel transmembrane domain"/>
    <property type="match status" value="2"/>
</dbReference>
<evidence type="ECO:0000256" key="10">
    <source>
        <dbReference type="ARBA" id="ARBA00023170"/>
    </source>
</evidence>
<evidence type="ECO:0000256" key="13">
    <source>
        <dbReference type="ARBA" id="ARBA00023303"/>
    </source>
</evidence>
<evidence type="ECO:0000256" key="15">
    <source>
        <dbReference type="RuleBase" id="RU000687"/>
    </source>
</evidence>
<evidence type="ECO:0000256" key="12">
    <source>
        <dbReference type="ARBA" id="ARBA00023286"/>
    </source>
</evidence>
<keyword evidence="8 15" id="KW-0472">Membrane</keyword>
<keyword evidence="10 18" id="KW-0675">Receptor</keyword>
<evidence type="ECO:0000256" key="9">
    <source>
        <dbReference type="ARBA" id="ARBA00023157"/>
    </source>
</evidence>
<dbReference type="FunFam" id="2.70.170.10:FF:000016">
    <property type="entry name" value="Nicotinic acetylcholine receptor subunit"/>
    <property type="match status" value="1"/>
</dbReference>
<comment type="similarity">
    <text evidence="1">Belongs to the ligand-gated ion channel (TC 1.A.9) family. Acetylcholine receptor (TC 1.A.9.1) subfamily.</text>
</comment>
<dbReference type="GO" id="GO:0022848">
    <property type="term" value="F:acetylcholine-gated monoatomic cation-selective channel activity"/>
    <property type="evidence" value="ECO:0007669"/>
    <property type="project" value="InterPro"/>
</dbReference>
<organism evidence="18 19">
    <name type="scientific">Stichopus japonicus</name>
    <name type="common">Sea cucumber</name>
    <dbReference type="NCBI Taxonomy" id="307972"/>
    <lineage>
        <taxon>Eukaryota</taxon>
        <taxon>Metazoa</taxon>
        <taxon>Echinodermata</taxon>
        <taxon>Eleutherozoa</taxon>
        <taxon>Echinozoa</taxon>
        <taxon>Holothuroidea</taxon>
        <taxon>Aspidochirotacea</taxon>
        <taxon>Aspidochirotida</taxon>
        <taxon>Stichopodidae</taxon>
        <taxon>Apostichopus</taxon>
    </lineage>
</organism>
<evidence type="ECO:0000256" key="8">
    <source>
        <dbReference type="ARBA" id="ARBA00023136"/>
    </source>
</evidence>
<dbReference type="CDD" id="cd19051">
    <property type="entry name" value="LGIC_TM_cation"/>
    <property type="match status" value="1"/>
</dbReference>
<feature type="transmembrane region" description="Helical" evidence="15">
    <location>
        <begin position="293"/>
        <end position="313"/>
    </location>
</feature>
<dbReference type="OrthoDB" id="10014321at2759"/>
<dbReference type="InterPro" id="IPR036734">
    <property type="entry name" value="Neur_chan_lig-bd_sf"/>
</dbReference>
<dbReference type="PROSITE" id="PS00236">
    <property type="entry name" value="NEUROTR_ION_CHANNEL"/>
    <property type="match status" value="1"/>
</dbReference>
<dbReference type="EMBL" id="MRZV01000691">
    <property type="protein sequence ID" value="PIK45714.1"/>
    <property type="molecule type" value="Genomic_DNA"/>
</dbReference>
<keyword evidence="9" id="KW-1015">Disulfide bond</keyword>
<evidence type="ECO:0000256" key="3">
    <source>
        <dbReference type="ARBA" id="ARBA00022475"/>
    </source>
</evidence>
<feature type="transmembrane region" description="Helical" evidence="15">
    <location>
        <begin position="501"/>
        <end position="531"/>
    </location>
</feature>
<keyword evidence="3" id="KW-1003">Cell membrane</keyword>
<keyword evidence="6" id="KW-0770">Synapse</keyword>
<keyword evidence="19" id="KW-1185">Reference proteome</keyword>
<dbReference type="Pfam" id="PF02931">
    <property type="entry name" value="Neur_chan_LBD"/>
    <property type="match status" value="1"/>
</dbReference>
<reference evidence="18 19" key="1">
    <citation type="journal article" date="2017" name="PLoS Biol.">
        <title>The sea cucumber genome provides insights into morphological evolution and visceral regeneration.</title>
        <authorList>
            <person name="Zhang X."/>
            <person name="Sun L."/>
            <person name="Yuan J."/>
            <person name="Sun Y."/>
            <person name="Gao Y."/>
            <person name="Zhang L."/>
            <person name="Li S."/>
            <person name="Dai H."/>
            <person name="Hamel J.F."/>
            <person name="Liu C."/>
            <person name="Yu Y."/>
            <person name="Liu S."/>
            <person name="Lin W."/>
            <person name="Guo K."/>
            <person name="Jin S."/>
            <person name="Xu P."/>
            <person name="Storey K.B."/>
            <person name="Huan P."/>
            <person name="Zhang T."/>
            <person name="Zhou Y."/>
            <person name="Zhang J."/>
            <person name="Lin C."/>
            <person name="Li X."/>
            <person name="Xing L."/>
            <person name="Huo D."/>
            <person name="Sun M."/>
            <person name="Wang L."/>
            <person name="Mercier A."/>
            <person name="Li F."/>
            <person name="Yang H."/>
            <person name="Xiang J."/>
        </authorList>
    </citation>
    <scope>NUCLEOTIDE SEQUENCE [LARGE SCALE GENOMIC DNA]</scope>
    <source>
        <strain evidence="18">Shaxun</strain>
        <tissue evidence="18">Muscle</tissue>
    </source>
</reference>
<keyword evidence="13 15" id="KW-0407">Ion channel</keyword>
<keyword evidence="7 15" id="KW-0406">Ion transport</keyword>
<keyword evidence="4 15" id="KW-0812">Transmembrane</keyword>
<comment type="caution">
    <text evidence="18">The sequence shown here is derived from an EMBL/GenBank/DDBJ whole genome shotgun (WGS) entry which is preliminary data.</text>
</comment>
<evidence type="ECO:0000259" key="16">
    <source>
        <dbReference type="Pfam" id="PF02931"/>
    </source>
</evidence>
<dbReference type="STRING" id="307972.A0A2G8KCH8"/>
<evidence type="ECO:0000256" key="6">
    <source>
        <dbReference type="ARBA" id="ARBA00023018"/>
    </source>
</evidence>
<dbReference type="PANTHER" id="PTHR18945">
    <property type="entry name" value="NEUROTRANSMITTER GATED ION CHANNEL"/>
    <property type="match status" value="1"/>
</dbReference>
<feature type="transmembrane region" description="Helical" evidence="15">
    <location>
        <begin position="265"/>
        <end position="287"/>
    </location>
</feature>
<dbReference type="InterPro" id="IPR006202">
    <property type="entry name" value="Neur_chan_lig-bd"/>
</dbReference>
<name>A0A2G8KCH8_STIJA</name>
<keyword evidence="5 15" id="KW-1133">Transmembrane helix</keyword>
<evidence type="ECO:0000256" key="14">
    <source>
        <dbReference type="ARBA" id="ARBA00034099"/>
    </source>
</evidence>
<sequence>MKETQSPRYKVPRGYAYDLNMNVNSSNESQRKIPPLYIFIQNPMISDEQRLFESLFKNYRKALRPLRKGSEILTVSFSLVIKDIFDVDERNQVLKMNVQLNESWVDQILHWNPEEFGGISELRIPASEIWIPDITLYNTGDSAVLAQGNITSSNVILRYDGFIRLTTKPFVQHSTCLLSIRYFPFDVQTCKLKFGSWTFDQRLVDLVNGTPGPLYSDFEQNEQWHLEYAFFKRHVLFYVCCPQRYVDVTLCMGLKRKPQYYIHKLVMPILLLSALSMVGFLMPYNVGVVKANLSISLFLSMTVFLLLVAETIPRTSSELPIVTQYYISIMILIALSTGMNIAILNIFHLGKESAQNVPRWMRRAVFFYLARIMLMEDIVAYWKKSVKRHPQKNKDAAEREAVLRRQRWFASRYGIKYNPKENVLINNLKTDSGSTESLLHDENSHMEQEENLSEYEHIDEKIPIIWRVRLKNIEGSVSNVHQHMIGAHKKRTKLQKSKREWALVATVMDRLFFIIYSTTTISVTFYILMWIPRWQVPLNVNDCV</sequence>
<gene>
    <name evidence="18" type="ORF">BSL78_17420</name>
</gene>
<evidence type="ECO:0000256" key="7">
    <source>
        <dbReference type="ARBA" id="ARBA00023065"/>
    </source>
</evidence>
<dbReference type="AlphaFoldDB" id="A0A2G8KCH8"/>
<evidence type="ECO:0000313" key="18">
    <source>
        <dbReference type="EMBL" id="PIK45714.1"/>
    </source>
</evidence>
<keyword evidence="11" id="KW-0325">Glycoprotein</keyword>
<feature type="transmembrane region" description="Helical" evidence="15">
    <location>
        <begin position="325"/>
        <end position="348"/>
    </location>
</feature>
<evidence type="ECO:0000256" key="5">
    <source>
        <dbReference type="ARBA" id="ARBA00022989"/>
    </source>
</evidence>
<dbReference type="Pfam" id="PF02932">
    <property type="entry name" value="Neur_chan_memb"/>
    <property type="match status" value="1"/>
</dbReference>
<evidence type="ECO:0000313" key="19">
    <source>
        <dbReference type="Proteomes" id="UP000230750"/>
    </source>
</evidence>
<feature type="domain" description="Neurotransmitter-gated ion-channel transmembrane" evidence="17">
    <location>
        <begin position="265"/>
        <end position="527"/>
    </location>
</feature>